<dbReference type="RefSeq" id="WP_145952880.1">
    <property type="nucleotide sequence ID" value="NZ_CP019606.1"/>
</dbReference>
<feature type="transmembrane region" description="Helical" evidence="7">
    <location>
        <begin position="71"/>
        <end position="90"/>
    </location>
</feature>
<keyword evidence="3 7" id="KW-0812">Transmembrane</keyword>
<organism evidence="10 11">
    <name type="scientific">Tessaracoccus aquimaris</name>
    <dbReference type="NCBI Taxonomy" id="1332264"/>
    <lineage>
        <taxon>Bacteria</taxon>
        <taxon>Bacillati</taxon>
        <taxon>Actinomycetota</taxon>
        <taxon>Actinomycetes</taxon>
        <taxon>Propionibacteriales</taxon>
        <taxon>Propionibacteriaceae</taxon>
        <taxon>Tessaracoccus</taxon>
    </lineage>
</organism>
<evidence type="ECO:0000259" key="8">
    <source>
        <dbReference type="Pfam" id="PF00643"/>
    </source>
</evidence>
<evidence type="ECO:0000256" key="5">
    <source>
        <dbReference type="ARBA" id="ARBA00022989"/>
    </source>
</evidence>
<keyword evidence="11" id="KW-1185">Reference proteome</keyword>
<dbReference type="InterPro" id="IPR035952">
    <property type="entry name" value="Rhomboid-like_sf"/>
</dbReference>
<proteinExistence type="inferred from homology"/>
<dbReference type="STRING" id="1332264.BW730_13835"/>
<comment type="similarity">
    <text evidence="2">Belongs to the peptidase S54 family.</text>
</comment>
<feature type="transmembrane region" description="Helical" evidence="7">
    <location>
        <begin position="176"/>
        <end position="194"/>
    </location>
</feature>
<dbReference type="SUPFAM" id="SSF144091">
    <property type="entry name" value="Rhomboid-like"/>
    <property type="match status" value="1"/>
</dbReference>
<keyword evidence="10" id="KW-0645">Protease</keyword>
<feature type="transmembrane region" description="Helical" evidence="7">
    <location>
        <begin position="252"/>
        <end position="268"/>
    </location>
</feature>
<dbReference type="InterPro" id="IPR050925">
    <property type="entry name" value="Rhomboid_protease_S54"/>
</dbReference>
<gene>
    <name evidence="10" type="ORF">BW730_13835</name>
</gene>
<dbReference type="PANTHER" id="PTHR43731:SF14">
    <property type="entry name" value="PRESENILIN-ASSOCIATED RHOMBOID-LIKE PROTEIN, MITOCHONDRIAL"/>
    <property type="match status" value="1"/>
</dbReference>
<feature type="transmembrane region" description="Helical" evidence="7">
    <location>
        <begin position="229"/>
        <end position="246"/>
    </location>
</feature>
<dbReference type="GO" id="GO:0008270">
    <property type="term" value="F:zinc ion binding"/>
    <property type="evidence" value="ECO:0007669"/>
    <property type="project" value="InterPro"/>
</dbReference>
<feature type="transmembrane region" description="Helical" evidence="7">
    <location>
        <begin position="275"/>
        <end position="296"/>
    </location>
</feature>
<dbReference type="AlphaFoldDB" id="A0A1Q2CQN9"/>
<name>A0A1Q2CQN9_9ACTN</name>
<keyword evidence="4" id="KW-0378">Hydrolase</keyword>
<feature type="transmembrane region" description="Helical" evidence="7">
    <location>
        <begin position="136"/>
        <end position="164"/>
    </location>
</feature>
<dbReference type="OrthoDB" id="9807874at2"/>
<comment type="subcellular location">
    <subcellularLocation>
        <location evidence="1">Membrane</location>
        <topology evidence="1">Multi-pass membrane protein</topology>
    </subcellularLocation>
</comment>
<feature type="domain" description="Peptidase S54 rhomboid" evidence="9">
    <location>
        <begin position="135"/>
        <end position="266"/>
    </location>
</feature>
<evidence type="ECO:0000256" key="4">
    <source>
        <dbReference type="ARBA" id="ARBA00022801"/>
    </source>
</evidence>
<dbReference type="GO" id="GO:0004252">
    <property type="term" value="F:serine-type endopeptidase activity"/>
    <property type="evidence" value="ECO:0007669"/>
    <property type="project" value="InterPro"/>
</dbReference>
<evidence type="ECO:0000259" key="9">
    <source>
        <dbReference type="Pfam" id="PF01694"/>
    </source>
</evidence>
<dbReference type="GO" id="GO:0016020">
    <property type="term" value="C:membrane"/>
    <property type="evidence" value="ECO:0007669"/>
    <property type="project" value="UniProtKB-SubCell"/>
</dbReference>
<keyword evidence="5 7" id="KW-1133">Transmembrane helix</keyword>
<accession>A0A1Q2CQN9</accession>
<dbReference type="InterPro" id="IPR022764">
    <property type="entry name" value="Peptidase_S54_rhomboid_dom"/>
</dbReference>
<reference evidence="11" key="1">
    <citation type="submission" date="2017-02" db="EMBL/GenBank/DDBJ databases">
        <title>Tessaracoccus aquaemaris sp. nov., isolated from the intestine of a Korean rockfish, Sebastes schlegelii, in a marine aquaculture pond.</title>
        <authorList>
            <person name="Tak E.J."/>
            <person name="Bae J.-W."/>
        </authorList>
    </citation>
    <scope>NUCLEOTIDE SEQUENCE [LARGE SCALE GENOMIC DNA]</scope>
    <source>
        <strain evidence="11">NSG39</strain>
    </source>
</reference>
<sequence length="299" mass="31931">MDDASTCYRHPDQPTRIRCQRCDRPICPQCMVPGSVGFQCPECVARGMKETRQNELPHGGKRSANPRGTSIALIGINVAVWVAILLTGWSNSRLVNLLALTPNGVCASPDQYVPGATPATCTIPGFEWSDGVASGAFWQVITSGFTHVGITHIGFNMLVLWMLGPNMEQNLGRVRYLAVYLVALLGGSAAVMLFSDPETATLGASGAIYGLMGALVVLAVRYKGNVQQILIWLGINVAISFTFPGISWQGHFGGLLGGALVAAILVYLPKDKRNLQWPLVGLVAAVFIGLVVTRALQLA</sequence>
<feature type="transmembrane region" description="Helical" evidence="7">
    <location>
        <begin position="200"/>
        <end position="222"/>
    </location>
</feature>
<feature type="domain" description="B box-type" evidence="8">
    <location>
        <begin position="4"/>
        <end position="32"/>
    </location>
</feature>
<evidence type="ECO:0000256" key="2">
    <source>
        <dbReference type="ARBA" id="ARBA00009045"/>
    </source>
</evidence>
<protein>
    <submittedName>
        <fullName evidence="10">Rhomboid family intramembrane serine protease</fullName>
    </submittedName>
</protein>
<keyword evidence="6 7" id="KW-0472">Membrane</keyword>
<dbReference type="PANTHER" id="PTHR43731">
    <property type="entry name" value="RHOMBOID PROTEASE"/>
    <property type="match status" value="1"/>
</dbReference>
<dbReference type="Proteomes" id="UP000188145">
    <property type="component" value="Chromosome"/>
</dbReference>
<evidence type="ECO:0000313" key="11">
    <source>
        <dbReference type="Proteomes" id="UP000188145"/>
    </source>
</evidence>
<dbReference type="Pfam" id="PF01694">
    <property type="entry name" value="Rhomboid"/>
    <property type="match status" value="1"/>
</dbReference>
<dbReference type="InterPro" id="IPR000315">
    <property type="entry name" value="Znf_B-box"/>
</dbReference>
<dbReference type="Gene3D" id="1.20.1540.10">
    <property type="entry name" value="Rhomboid-like"/>
    <property type="match status" value="1"/>
</dbReference>
<evidence type="ECO:0000256" key="3">
    <source>
        <dbReference type="ARBA" id="ARBA00022692"/>
    </source>
</evidence>
<dbReference type="EMBL" id="CP019606">
    <property type="protein sequence ID" value="AQP48427.1"/>
    <property type="molecule type" value="Genomic_DNA"/>
</dbReference>
<evidence type="ECO:0000256" key="1">
    <source>
        <dbReference type="ARBA" id="ARBA00004141"/>
    </source>
</evidence>
<evidence type="ECO:0000256" key="6">
    <source>
        <dbReference type="ARBA" id="ARBA00023136"/>
    </source>
</evidence>
<evidence type="ECO:0000256" key="7">
    <source>
        <dbReference type="SAM" id="Phobius"/>
    </source>
</evidence>
<dbReference type="Pfam" id="PF00643">
    <property type="entry name" value="zf-B_box"/>
    <property type="match status" value="1"/>
</dbReference>
<dbReference type="KEGG" id="tes:BW730_13835"/>
<dbReference type="GO" id="GO:0006508">
    <property type="term" value="P:proteolysis"/>
    <property type="evidence" value="ECO:0007669"/>
    <property type="project" value="UniProtKB-KW"/>
</dbReference>
<evidence type="ECO:0000313" key="10">
    <source>
        <dbReference type="EMBL" id="AQP48427.1"/>
    </source>
</evidence>
<dbReference type="SUPFAM" id="SSF57845">
    <property type="entry name" value="B-box zinc-binding domain"/>
    <property type="match status" value="1"/>
</dbReference>